<gene>
    <name evidence="1" type="ORF">SV7mr_25850</name>
</gene>
<sequence length="96" mass="10362">MTLDQSVASANLQLYLNNIANSGEYATTTAKAAVADVGTFIGWLHKFDHIHKLPKLVELGEFIASTGYTTPNVVDEDVVREMVALAGVSRTMFFAG</sequence>
<name>A0A517SVC4_9BACT</name>
<dbReference type="Proteomes" id="UP000315003">
    <property type="component" value="Chromosome"/>
</dbReference>
<protein>
    <submittedName>
        <fullName evidence="1">Uncharacterized protein</fullName>
    </submittedName>
</protein>
<organism evidence="1 2">
    <name type="scientific">Stieleria bergensis</name>
    <dbReference type="NCBI Taxonomy" id="2528025"/>
    <lineage>
        <taxon>Bacteria</taxon>
        <taxon>Pseudomonadati</taxon>
        <taxon>Planctomycetota</taxon>
        <taxon>Planctomycetia</taxon>
        <taxon>Pirellulales</taxon>
        <taxon>Pirellulaceae</taxon>
        <taxon>Stieleria</taxon>
    </lineage>
</organism>
<dbReference type="RefSeq" id="WP_145272329.1">
    <property type="nucleotide sequence ID" value="NZ_CP036272.1"/>
</dbReference>
<evidence type="ECO:0000313" key="1">
    <source>
        <dbReference type="EMBL" id="QDT60068.1"/>
    </source>
</evidence>
<accession>A0A517SVC4</accession>
<proteinExistence type="predicted"/>
<reference evidence="1 2" key="1">
    <citation type="submission" date="2019-02" db="EMBL/GenBank/DDBJ databases">
        <title>Deep-cultivation of Planctomycetes and their phenomic and genomic characterization uncovers novel biology.</title>
        <authorList>
            <person name="Wiegand S."/>
            <person name="Jogler M."/>
            <person name="Boedeker C."/>
            <person name="Pinto D."/>
            <person name="Vollmers J."/>
            <person name="Rivas-Marin E."/>
            <person name="Kohn T."/>
            <person name="Peeters S.H."/>
            <person name="Heuer A."/>
            <person name="Rast P."/>
            <person name="Oberbeckmann S."/>
            <person name="Bunk B."/>
            <person name="Jeske O."/>
            <person name="Meyerdierks A."/>
            <person name="Storesund J.E."/>
            <person name="Kallscheuer N."/>
            <person name="Luecker S."/>
            <person name="Lage O.M."/>
            <person name="Pohl T."/>
            <person name="Merkel B.J."/>
            <person name="Hornburger P."/>
            <person name="Mueller R.-W."/>
            <person name="Bruemmer F."/>
            <person name="Labrenz M."/>
            <person name="Spormann A.M."/>
            <person name="Op den Camp H."/>
            <person name="Overmann J."/>
            <person name="Amann R."/>
            <person name="Jetten M.S.M."/>
            <person name="Mascher T."/>
            <person name="Medema M.H."/>
            <person name="Devos D.P."/>
            <person name="Kaster A.-K."/>
            <person name="Ovreas L."/>
            <person name="Rohde M."/>
            <person name="Galperin M.Y."/>
            <person name="Jogler C."/>
        </authorList>
    </citation>
    <scope>NUCLEOTIDE SEQUENCE [LARGE SCALE GENOMIC DNA]</scope>
    <source>
        <strain evidence="1 2">SV_7m_r</strain>
    </source>
</reference>
<dbReference type="EMBL" id="CP036272">
    <property type="protein sequence ID" value="QDT60068.1"/>
    <property type="molecule type" value="Genomic_DNA"/>
</dbReference>
<keyword evidence="2" id="KW-1185">Reference proteome</keyword>
<dbReference type="AlphaFoldDB" id="A0A517SVC4"/>
<evidence type="ECO:0000313" key="2">
    <source>
        <dbReference type="Proteomes" id="UP000315003"/>
    </source>
</evidence>